<dbReference type="STRING" id="1227549.SAMN05444007_10413"/>
<reference evidence="1 2" key="1">
    <citation type="submission" date="2016-10" db="EMBL/GenBank/DDBJ databases">
        <authorList>
            <person name="de Groot N.N."/>
        </authorList>
    </citation>
    <scope>NUCLEOTIDE SEQUENCE [LARGE SCALE GENOMIC DNA]</scope>
    <source>
        <strain evidence="1 2">DSM 29340</strain>
    </source>
</reference>
<dbReference type="Pfam" id="PF13704">
    <property type="entry name" value="Glyco_tranf_2_4"/>
    <property type="match status" value="1"/>
</dbReference>
<evidence type="ECO:0000313" key="1">
    <source>
        <dbReference type="EMBL" id="SEJ25748.1"/>
    </source>
</evidence>
<keyword evidence="2" id="KW-1185">Reference proteome</keyword>
<evidence type="ECO:0000313" key="2">
    <source>
        <dbReference type="Proteomes" id="UP000199379"/>
    </source>
</evidence>
<keyword evidence="1" id="KW-0808">Transferase</keyword>
<dbReference type="AlphaFoldDB" id="A0A1H6X9D2"/>
<protein>
    <submittedName>
        <fullName evidence="1">Glycosyl transferase family 2</fullName>
    </submittedName>
</protein>
<proteinExistence type="predicted"/>
<dbReference type="OrthoDB" id="7203640at2"/>
<sequence>MAASWRVGAILNESLADTLRFVGWYLEQGADGLSLFFDNPQDPAIGILERHPNITCIPCTPAFWVDLGLAQDTRFTKRQNAALTWLYKQVKEDWLLNVDGDEFLYLEDRDIGELLAGQPGDVDYLSVPTAEIIAIPRPVGRLVFRLPMDRAAAKRVYGDSKHLFGPRRMGLVGHSQGKSAIRTGLSDVSLRQHWPERRRGEPMRKQVVGPECGAYLLHFIGLDYAAWQRKLDWRSGARGFTVPLTEEIRAAMNASGADERLRALHRDLHMADDARLARLRVEGRCLELDLDIDALARRHFGSGFPDS</sequence>
<name>A0A1H6X9D2_9RHOB</name>
<gene>
    <name evidence="1" type="ORF">SAMN05444007_10413</name>
</gene>
<dbReference type="EMBL" id="FNYD01000004">
    <property type="protein sequence ID" value="SEJ25748.1"/>
    <property type="molecule type" value="Genomic_DNA"/>
</dbReference>
<organism evidence="1 2">
    <name type="scientific">Cribrihabitans marinus</name>
    <dbReference type="NCBI Taxonomy" id="1227549"/>
    <lineage>
        <taxon>Bacteria</taxon>
        <taxon>Pseudomonadati</taxon>
        <taxon>Pseudomonadota</taxon>
        <taxon>Alphaproteobacteria</taxon>
        <taxon>Rhodobacterales</taxon>
        <taxon>Paracoccaceae</taxon>
        <taxon>Cribrihabitans</taxon>
    </lineage>
</organism>
<dbReference type="GO" id="GO:0016740">
    <property type="term" value="F:transferase activity"/>
    <property type="evidence" value="ECO:0007669"/>
    <property type="project" value="UniProtKB-KW"/>
</dbReference>
<accession>A0A1H6X9D2</accession>
<dbReference type="Proteomes" id="UP000199379">
    <property type="component" value="Unassembled WGS sequence"/>
</dbReference>
<dbReference type="RefSeq" id="WP_092364418.1">
    <property type="nucleotide sequence ID" value="NZ_BMGV01000004.1"/>
</dbReference>